<comment type="subcellular location">
    <subcellularLocation>
        <location evidence="1">Endomembrane system</location>
        <topology evidence="1">Multi-pass membrane protein</topology>
    </subcellularLocation>
</comment>
<feature type="transmembrane region" description="Helical" evidence="12">
    <location>
        <begin position="1212"/>
        <end position="1235"/>
    </location>
</feature>
<dbReference type="SUPFAM" id="SSF81653">
    <property type="entry name" value="Calcium ATPase, transduction domain A"/>
    <property type="match status" value="1"/>
</dbReference>
<keyword evidence="4" id="KW-0547">Nucleotide-binding</keyword>
<dbReference type="SUPFAM" id="SSF56784">
    <property type="entry name" value="HAD-like"/>
    <property type="match status" value="3"/>
</dbReference>
<dbReference type="PRINTS" id="PR00119">
    <property type="entry name" value="CATATPASE"/>
</dbReference>
<feature type="transmembrane region" description="Helical" evidence="12">
    <location>
        <begin position="1380"/>
        <end position="1399"/>
    </location>
</feature>
<keyword evidence="5" id="KW-0106">Calcium</keyword>
<evidence type="ECO:0000256" key="4">
    <source>
        <dbReference type="ARBA" id="ARBA00022741"/>
    </source>
</evidence>
<keyword evidence="10 12" id="KW-0472">Membrane</keyword>
<feature type="domain" description="Cation-transporting P-type ATPase C-terminal" evidence="14">
    <location>
        <begin position="1238"/>
        <end position="1436"/>
    </location>
</feature>
<feature type="transmembrane region" description="Helical" evidence="12">
    <location>
        <begin position="1411"/>
        <end position="1429"/>
    </location>
</feature>
<dbReference type="Gene3D" id="3.40.1110.10">
    <property type="entry name" value="Calcium-transporting ATPase, cytoplasmic domain N"/>
    <property type="match status" value="2"/>
</dbReference>
<gene>
    <name evidence="15" type="ORF">F2Q68_00042587</name>
</gene>
<evidence type="ECO:0000259" key="13">
    <source>
        <dbReference type="Pfam" id="PF00122"/>
    </source>
</evidence>
<accession>A0A8S9MIV8</accession>
<evidence type="ECO:0000256" key="10">
    <source>
        <dbReference type="ARBA" id="ARBA00023136"/>
    </source>
</evidence>
<feature type="domain" description="Cation-transporting P-type ATPase C-terminal" evidence="14">
    <location>
        <begin position="854"/>
        <end position="1052"/>
    </location>
</feature>
<evidence type="ECO:0000259" key="14">
    <source>
        <dbReference type="Pfam" id="PF00689"/>
    </source>
</evidence>
<keyword evidence="7" id="KW-0460">Magnesium</keyword>
<evidence type="ECO:0000256" key="11">
    <source>
        <dbReference type="ARBA" id="ARBA00048694"/>
    </source>
</evidence>
<evidence type="ECO:0000313" key="16">
    <source>
        <dbReference type="Proteomes" id="UP000712281"/>
    </source>
</evidence>
<dbReference type="NCBIfam" id="TIGR01494">
    <property type="entry name" value="ATPase_P-type"/>
    <property type="match status" value="3"/>
</dbReference>
<evidence type="ECO:0000256" key="5">
    <source>
        <dbReference type="ARBA" id="ARBA00022837"/>
    </source>
</evidence>
<dbReference type="InterPro" id="IPR059000">
    <property type="entry name" value="ATPase_P-type_domA"/>
</dbReference>
<keyword evidence="6" id="KW-0067">ATP-binding</keyword>
<protein>
    <recommendedName>
        <fullName evidence="17">P-type Ca(2+) transporter</fullName>
    </recommendedName>
</protein>
<evidence type="ECO:0000256" key="8">
    <source>
        <dbReference type="ARBA" id="ARBA00022967"/>
    </source>
</evidence>
<dbReference type="EMBL" id="QGKW02000007">
    <property type="protein sequence ID" value="KAF2618387.1"/>
    <property type="molecule type" value="Genomic_DNA"/>
</dbReference>
<dbReference type="InterPro" id="IPR023298">
    <property type="entry name" value="ATPase_P-typ_TM_dom_sf"/>
</dbReference>
<keyword evidence="8" id="KW-1278">Translocase</keyword>
<evidence type="ECO:0000256" key="2">
    <source>
        <dbReference type="ARBA" id="ARBA00022553"/>
    </source>
</evidence>
<dbReference type="SUPFAM" id="SSF81665">
    <property type="entry name" value="Calcium ATPase, transmembrane domain M"/>
    <property type="match status" value="2"/>
</dbReference>
<evidence type="ECO:0000313" key="15">
    <source>
        <dbReference type="EMBL" id="KAF2618387.1"/>
    </source>
</evidence>
<dbReference type="Pfam" id="PF00689">
    <property type="entry name" value="Cation_ATPase_C"/>
    <property type="match status" value="2"/>
</dbReference>
<evidence type="ECO:0000256" key="12">
    <source>
        <dbReference type="SAM" id="Phobius"/>
    </source>
</evidence>
<comment type="caution">
    <text evidence="15">The sequence shown here is derived from an EMBL/GenBank/DDBJ whole genome shotgun (WGS) entry which is preliminary data.</text>
</comment>
<sequence>MKPFCHFRSVVFVKMGCKLPADLRVIEMSSNEFRVDQAILTGESCSVEKDVECTSTTNAVYQDKKNILFSGTDVVAGRGRAVVIGVGSNTAMGSIHNSMLHTDDEATPLKKKLDEFGSFLAKVIAGICVLVWVVNIGHFSDPSHGGFFKGAIHYFKLDCPAQSPCLHYLAMCSSLCNDSVLQYNPDKDSYEKIGESTEVALRVLAEKVGLPGFDSMPSALNMLSKHERASYCNHYWENQFKKVYVLEFTRDRKMMSVLCSHKQMDVMFSKGAPESIIARCTKLLCNSDGSVVPLTAASRAELESRFTSFGDETLRCLALAFKTVPHGQQTISYDNENDLTFIGLVGMLDPPRKEVRDAMLACMTAGIRVIVVTGDNKSTAESICRKIGAFDNLADFSGLSYTASEFERLPAMQQTTALQRMTLFSRVEPSHKRMLVEALQNQNEVVAMTGDGVNDAPALKKADIGIAMGSGTAVAKLDCPAQSPCLHYLAMCSSLCNDSVLQYNPDKDSYEKIGESTEVALRVLAEKVGLPGFDSMPSALNMLSKHERASYCNHYWENQFKKVYVLEFTRDRKMMSVLCSHKQMDVMFSKGAPESIIARCTKLLCNSDGSVVPLTAASRAELESRFASFGDETLRCLALAFRTVPHGQQTISYDNENDLTFIGLVGMLDPPRKEVRDAMLACMTAGIRVIVVTGDNKSTAESICKKIGAFDNLVDFSGLSYTASEFERLPAMQQTTALQRMTLFSRVEPSHKRMLVEALQNQNEVVAMTGDGVNDAPALKKADIGIAMGSGTAVAKSASDMVLADDNFASIVAAVAEGRAIYNNTKQFIRYMISSNIGEVVCIFVAAVLGIPDTLAPVQLLWVNLVTDGLPATAIGFNKQDSDVMKAKPRKVGEAVVTGWLFFRYLVIGVYVGLATVAGFIWWFIYSDGGPKLTYSELMNFETCALRETSYPCSIFEDRHPSTVAMTVLVVVEMFNALNNLSENQSLLVITPRSNLWLVGSIILTMVLHMLILYVHPLAVLFSVTPLSRGEWTAVLYLSFPVIIIDEVLKFLSRNTGLRFRFRLRKMDLLPKDRRDSLKLQSTAESICRKIGAFDNLADFSGLSYTASEFERLPAMQQTTALQRMTLFSRVEPSHKRMLVEALQNQNEVVAMTGDGVNDAPALKKADIGIAMGSGTAVAKSASDMVLADDNFASIVAAVAEGRAIYNNTKQFIRYMISSNIGEVVCIFVAAVLGIPDTLAPVQLLWVNLVTDGLPATAIGFNKQDSDVMKAKPRKVGEAVVTGWLFFRYLVIGVYVGLATVAGFIWWFIYSDGGPKLTYSELMNFETCALRETSYPCSIFEDRHPSTVAMTVLVVVEMFNALNNLSENQSLLVITPRSNLWLVGSIILTMVLHMLILYVHPLAVLFSVTPLSWGEWTAVLYLSFPVIIIDEVLKFLSRNTGNVSAVYKEHISYQLRLRCSGISHESDVLLPVVKCRLEVQVQIKKDGFTP</sequence>
<evidence type="ECO:0000256" key="1">
    <source>
        <dbReference type="ARBA" id="ARBA00004127"/>
    </source>
</evidence>
<dbReference type="FunFam" id="1.20.1110.10:FF:000065">
    <property type="entry name" value="Sarcoplasmic/endoplasmic reticulum calcium ATPase 1"/>
    <property type="match status" value="2"/>
</dbReference>
<name>A0A8S9MIV8_BRACR</name>
<dbReference type="Gene3D" id="3.40.50.1000">
    <property type="entry name" value="HAD superfamily/HAD-like"/>
    <property type="match status" value="1"/>
</dbReference>
<evidence type="ECO:0008006" key="17">
    <source>
        <dbReference type="Google" id="ProtNLM"/>
    </source>
</evidence>
<feature type="transmembrane region" description="Helical" evidence="12">
    <location>
        <begin position="895"/>
        <end position="925"/>
    </location>
</feature>
<feature type="transmembrane region" description="Helical" evidence="12">
    <location>
        <begin position="1286"/>
        <end position="1309"/>
    </location>
</feature>
<dbReference type="InterPro" id="IPR008250">
    <property type="entry name" value="ATPase_P-typ_transduc_dom_A_sf"/>
</dbReference>
<keyword evidence="9 12" id="KW-1133">Transmembrane helix</keyword>
<organism evidence="15 16">
    <name type="scientific">Brassica cretica</name>
    <name type="common">Mustard</name>
    <dbReference type="NCBI Taxonomy" id="69181"/>
    <lineage>
        <taxon>Eukaryota</taxon>
        <taxon>Viridiplantae</taxon>
        <taxon>Streptophyta</taxon>
        <taxon>Embryophyta</taxon>
        <taxon>Tracheophyta</taxon>
        <taxon>Spermatophyta</taxon>
        <taxon>Magnoliopsida</taxon>
        <taxon>eudicotyledons</taxon>
        <taxon>Gunneridae</taxon>
        <taxon>Pentapetalae</taxon>
        <taxon>rosids</taxon>
        <taxon>malvids</taxon>
        <taxon>Brassicales</taxon>
        <taxon>Brassicaceae</taxon>
        <taxon>Brassiceae</taxon>
        <taxon>Brassica</taxon>
    </lineage>
</organism>
<dbReference type="GO" id="GO:0005388">
    <property type="term" value="F:P-type calcium transporter activity"/>
    <property type="evidence" value="ECO:0007669"/>
    <property type="project" value="UniProtKB-EC"/>
</dbReference>
<evidence type="ECO:0000256" key="9">
    <source>
        <dbReference type="ARBA" id="ARBA00022989"/>
    </source>
</evidence>
<dbReference type="GO" id="GO:0016020">
    <property type="term" value="C:membrane"/>
    <property type="evidence" value="ECO:0007669"/>
    <property type="project" value="InterPro"/>
</dbReference>
<dbReference type="GO" id="GO:0012505">
    <property type="term" value="C:endomembrane system"/>
    <property type="evidence" value="ECO:0007669"/>
    <property type="project" value="UniProtKB-SubCell"/>
</dbReference>
<dbReference type="Pfam" id="PF08282">
    <property type="entry name" value="Hydrolase_3"/>
    <property type="match status" value="2"/>
</dbReference>
<feature type="transmembrane region" description="Helical" evidence="12">
    <location>
        <begin position="994"/>
        <end position="1014"/>
    </location>
</feature>
<dbReference type="Pfam" id="PF13246">
    <property type="entry name" value="Cation_ATPase"/>
    <property type="match status" value="2"/>
</dbReference>
<feature type="transmembrane region" description="Helical" evidence="12">
    <location>
        <begin position="1034"/>
        <end position="1053"/>
    </location>
</feature>
<keyword evidence="3 12" id="KW-0812">Transmembrane</keyword>
<evidence type="ECO:0000256" key="7">
    <source>
        <dbReference type="ARBA" id="ARBA00022842"/>
    </source>
</evidence>
<keyword evidence="2" id="KW-0597">Phosphoprotein</keyword>
<reference evidence="15" key="1">
    <citation type="submission" date="2019-12" db="EMBL/GenBank/DDBJ databases">
        <title>Genome sequencing and annotation of Brassica cretica.</title>
        <authorList>
            <person name="Studholme D.J."/>
            <person name="Sarris P.F."/>
        </authorList>
    </citation>
    <scope>NUCLEOTIDE SEQUENCE</scope>
    <source>
        <strain evidence="15">PFS-001/15</strain>
        <tissue evidence="15">Leaf</tissue>
    </source>
</reference>
<dbReference type="InterPro" id="IPR036412">
    <property type="entry name" value="HAD-like_sf"/>
</dbReference>
<evidence type="ECO:0000256" key="3">
    <source>
        <dbReference type="ARBA" id="ARBA00022692"/>
    </source>
</evidence>
<dbReference type="PRINTS" id="PR00120">
    <property type="entry name" value="HATPASE"/>
</dbReference>
<dbReference type="InterPro" id="IPR023299">
    <property type="entry name" value="ATPase_P-typ_cyto_dom_N"/>
</dbReference>
<dbReference type="Pfam" id="PF00122">
    <property type="entry name" value="E1-E2_ATPase"/>
    <property type="match status" value="1"/>
</dbReference>
<dbReference type="InterPro" id="IPR001757">
    <property type="entry name" value="P_typ_ATPase"/>
</dbReference>
<dbReference type="InterPro" id="IPR023214">
    <property type="entry name" value="HAD_sf"/>
</dbReference>
<feature type="domain" description="P-type ATPase A" evidence="13">
    <location>
        <begin position="10"/>
        <end position="99"/>
    </location>
</feature>
<dbReference type="PANTHER" id="PTHR42861">
    <property type="entry name" value="CALCIUM-TRANSPORTING ATPASE"/>
    <property type="match status" value="1"/>
</dbReference>
<dbReference type="Gene3D" id="1.20.1110.10">
    <property type="entry name" value="Calcium-transporting ATPase, transmembrane domain"/>
    <property type="match status" value="2"/>
</dbReference>
<comment type="catalytic activity">
    <reaction evidence="11">
        <text>Ca(2+)(in) + ATP + H2O = Ca(2+)(out) + ADP + phosphate + H(+)</text>
        <dbReference type="Rhea" id="RHEA:18105"/>
        <dbReference type="ChEBI" id="CHEBI:15377"/>
        <dbReference type="ChEBI" id="CHEBI:15378"/>
        <dbReference type="ChEBI" id="CHEBI:29108"/>
        <dbReference type="ChEBI" id="CHEBI:30616"/>
        <dbReference type="ChEBI" id="CHEBI:43474"/>
        <dbReference type="ChEBI" id="CHEBI:456216"/>
        <dbReference type="EC" id="7.2.2.10"/>
    </reaction>
</comment>
<dbReference type="SUPFAM" id="SSF81660">
    <property type="entry name" value="Metal cation-transporting ATPase, ATP-binding domain N"/>
    <property type="match status" value="2"/>
</dbReference>
<dbReference type="FunFam" id="3.40.1110.10:FF:000037">
    <property type="entry name" value="Calcium-transporting ATPase"/>
    <property type="match status" value="2"/>
</dbReference>
<dbReference type="GO" id="GO:0016887">
    <property type="term" value="F:ATP hydrolysis activity"/>
    <property type="evidence" value="ECO:0007669"/>
    <property type="project" value="InterPro"/>
</dbReference>
<proteinExistence type="predicted"/>
<dbReference type="FunFam" id="2.70.150.10:FF:000160">
    <property type="entry name" value="Sarcoplasmic/endoplasmic reticulum calcium ATPase 1"/>
    <property type="match status" value="1"/>
</dbReference>
<dbReference type="Proteomes" id="UP000712281">
    <property type="component" value="Unassembled WGS sequence"/>
</dbReference>
<dbReference type="FunFam" id="3.40.50.1000:FF:000083">
    <property type="entry name" value="Sodium/potassium-transporting ATPase subunit alpha"/>
    <property type="match status" value="1"/>
</dbReference>
<dbReference type="Gene3D" id="2.70.150.10">
    <property type="entry name" value="Calcium-transporting ATPase, cytoplasmic transduction domain A"/>
    <property type="match status" value="1"/>
</dbReference>
<dbReference type="GO" id="GO:0005524">
    <property type="term" value="F:ATP binding"/>
    <property type="evidence" value="ECO:0007669"/>
    <property type="project" value="UniProtKB-KW"/>
</dbReference>
<dbReference type="InterPro" id="IPR006068">
    <property type="entry name" value="ATPase_P-typ_cation-transptr_C"/>
</dbReference>
<dbReference type="FunFam" id="3.40.50.1000:FF:000028">
    <property type="entry name" value="Calcium-transporting P-type ATPase, putative"/>
    <property type="match status" value="1"/>
</dbReference>
<evidence type="ECO:0000256" key="6">
    <source>
        <dbReference type="ARBA" id="ARBA00022840"/>
    </source>
</evidence>